<dbReference type="Proteomes" id="UP000190092">
    <property type="component" value="Unassembled WGS sequence"/>
</dbReference>
<reference evidence="3" key="1">
    <citation type="submission" date="2017-02" db="EMBL/GenBank/DDBJ databases">
        <authorList>
            <person name="Varghese N."/>
            <person name="Submissions S."/>
        </authorList>
    </citation>
    <scope>NUCLEOTIDE SEQUENCE [LARGE SCALE GENOMIC DNA]</scope>
    <source>
        <strain evidence="3">ATCC 27094</strain>
    </source>
</reference>
<dbReference type="AlphaFoldDB" id="A0A1T4TBM2"/>
<evidence type="ECO:0000313" key="3">
    <source>
        <dbReference type="Proteomes" id="UP000190092"/>
    </source>
</evidence>
<organism evidence="2 3">
    <name type="scientific">Enhydrobacter aerosaccus</name>
    <dbReference type="NCBI Taxonomy" id="225324"/>
    <lineage>
        <taxon>Bacteria</taxon>
        <taxon>Pseudomonadati</taxon>
        <taxon>Pseudomonadota</taxon>
        <taxon>Alphaproteobacteria</taxon>
        <taxon>Hyphomicrobiales</taxon>
        <taxon>Enhydrobacter</taxon>
    </lineage>
</organism>
<dbReference type="STRING" id="225324.SAMN02745126_05957"/>
<dbReference type="EMBL" id="FUWJ01000015">
    <property type="protein sequence ID" value="SKA37786.1"/>
    <property type="molecule type" value="Genomic_DNA"/>
</dbReference>
<gene>
    <name evidence="2" type="ORF">SAMN02745126_05957</name>
</gene>
<keyword evidence="1" id="KW-1133">Transmembrane helix</keyword>
<evidence type="ECO:0000313" key="2">
    <source>
        <dbReference type="EMBL" id="SKA37786.1"/>
    </source>
</evidence>
<evidence type="ECO:0000256" key="1">
    <source>
        <dbReference type="SAM" id="Phobius"/>
    </source>
</evidence>
<keyword evidence="1" id="KW-0812">Transmembrane</keyword>
<keyword evidence="1" id="KW-0472">Membrane</keyword>
<dbReference type="RefSeq" id="WP_085937696.1">
    <property type="nucleotide sequence ID" value="NZ_FUWJ01000015.1"/>
</dbReference>
<protein>
    <submittedName>
        <fullName evidence="2">Uncharacterized protein</fullName>
    </submittedName>
</protein>
<proteinExistence type="predicted"/>
<name>A0A1T4TBM2_9HYPH</name>
<keyword evidence="3" id="KW-1185">Reference proteome</keyword>
<accession>A0A1T4TBM2</accession>
<sequence>MAAGKAEPLSEHEMGPGWEIMEVGAMVAFNHGGCAMRLMMNIGATFSGGLLIVYAVMLTLEQLILRH</sequence>
<feature type="transmembrane region" description="Helical" evidence="1">
    <location>
        <begin position="38"/>
        <end position="60"/>
    </location>
</feature>